<evidence type="ECO:0000256" key="1">
    <source>
        <dbReference type="SAM" id="MobiDB-lite"/>
    </source>
</evidence>
<organism evidence="2 3">
    <name type="scientific">Cotesia glomerata</name>
    <name type="common">Lepidopteran parasitic wasp</name>
    <name type="synonym">Apanteles glomeratus</name>
    <dbReference type="NCBI Taxonomy" id="32391"/>
    <lineage>
        <taxon>Eukaryota</taxon>
        <taxon>Metazoa</taxon>
        <taxon>Ecdysozoa</taxon>
        <taxon>Arthropoda</taxon>
        <taxon>Hexapoda</taxon>
        <taxon>Insecta</taxon>
        <taxon>Pterygota</taxon>
        <taxon>Neoptera</taxon>
        <taxon>Endopterygota</taxon>
        <taxon>Hymenoptera</taxon>
        <taxon>Apocrita</taxon>
        <taxon>Ichneumonoidea</taxon>
        <taxon>Braconidae</taxon>
        <taxon>Microgastrinae</taxon>
        <taxon>Cotesia</taxon>
    </lineage>
</organism>
<reference evidence="2 3" key="1">
    <citation type="journal article" date="2021" name="J. Hered.">
        <title>A chromosome-level genome assembly of the parasitoid wasp, Cotesia glomerata (Hymenoptera: Braconidae).</title>
        <authorList>
            <person name="Pinto B.J."/>
            <person name="Weis J.J."/>
            <person name="Gamble T."/>
            <person name="Ode P.J."/>
            <person name="Paul R."/>
            <person name="Zaspel J.M."/>
        </authorList>
    </citation>
    <scope>NUCLEOTIDE SEQUENCE [LARGE SCALE GENOMIC DNA]</scope>
    <source>
        <strain evidence="2">CgM1</strain>
    </source>
</reference>
<accession>A0AAV7IPE8</accession>
<gene>
    <name evidence="2" type="ORF">KQX54_003552</name>
</gene>
<keyword evidence="3" id="KW-1185">Reference proteome</keyword>
<proteinExistence type="predicted"/>
<dbReference type="Proteomes" id="UP000826195">
    <property type="component" value="Unassembled WGS sequence"/>
</dbReference>
<dbReference type="AlphaFoldDB" id="A0AAV7IPE8"/>
<name>A0AAV7IPE8_COTGL</name>
<feature type="compositionally biased region" description="Low complexity" evidence="1">
    <location>
        <begin position="9"/>
        <end position="21"/>
    </location>
</feature>
<dbReference type="EMBL" id="JAHXZJ010001119">
    <property type="protein sequence ID" value="KAH0553687.1"/>
    <property type="molecule type" value="Genomic_DNA"/>
</dbReference>
<evidence type="ECO:0000313" key="2">
    <source>
        <dbReference type="EMBL" id="KAH0553687.1"/>
    </source>
</evidence>
<protein>
    <submittedName>
        <fullName evidence="2">Uncharacterized protein</fullName>
    </submittedName>
</protein>
<comment type="caution">
    <text evidence="2">The sequence shown here is derived from an EMBL/GenBank/DDBJ whole genome shotgun (WGS) entry which is preliminary data.</text>
</comment>
<evidence type="ECO:0000313" key="3">
    <source>
        <dbReference type="Proteomes" id="UP000826195"/>
    </source>
</evidence>
<feature type="region of interest" description="Disordered" evidence="1">
    <location>
        <begin position="1"/>
        <end position="38"/>
    </location>
</feature>
<sequence length="147" mass="16348">MIHNEVRASPRVGRVSSSVGRQEASGEAPPTSGELEERIGAPLHWASDVGGVDWFEGSHYGARGGAFGGTPTPTISGMWKDTRTHAFIEDEDFSEKLGNPKLAPFIVNDSLGRLKLFRYMFYGVRCFREPSDEFYPEAREDQEPVVR</sequence>